<dbReference type="Proteomes" id="UP000691718">
    <property type="component" value="Unassembled WGS sequence"/>
</dbReference>
<proteinExistence type="predicted"/>
<dbReference type="GO" id="GO:0016887">
    <property type="term" value="F:ATP hydrolysis activity"/>
    <property type="evidence" value="ECO:0007669"/>
    <property type="project" value="InterPro"/>
</dbReference>
<dbReference type="GO" id="GO:0005737">
    <property type="term" value="C:cytoplasm"/>
    <property type="evidence" value="ECO:0007669"/>
    <property type="project" value="TreeGrafter"/>
</dbReference>
<name>A0A8S3XYW8_PARAO</name>
<comment type="caution">
    <text evidence="2">The sequence shown here is derived from an EMBL/GenBank/DDBJ whole genome shotgun (WGS) entry which is preliminary data.</text>
</comment>
<organism evidence="2 3">
    <name type="scientific">Parnassius apollo</name>
    <name type="common">Apollo butterfly</name>
    <name type="synonym">Papilio apollo</name>
    <dbReference type="NCBI Taxonomy" id="110799"/>
    <lineage>
        <taxon>Eukaryota</taxon>
        <taxon>Metazoa</taxon>
        <taxon>Ecdysozoa</taxon>
        <taxon>Arthropoda</taxon>
        <taxon>Hexapoda</taxon>
        <taxon>Insecta</taxon>
        <taxon>Pterygota</taxon>
        <taxon>Neoptera</taxon>
        <taxon>Endopterygota</taxon>
        <taxon>Lepidoptera</taxon>
        <taxon>Glossata</taxon>
        <taxon>Ditrysia</taxon>
        <taxon>Papilionoidea</taxon>
        <taxon>Papilionidae</taxon>
        <taxon>Parnassiinae</taxon>
        <taxon>Parnassini</taxon>
        <taxon>Parnassius</taxon>
        <taxon>Parnassius</taxon>
    </lineage>
</organism>
<dbReference type="GO" id="GO:0005524">
    <property type="term" value="F:ATP binding"/>
    <property type="evidence" value="ECO:0007669"/>
    <property type="project" value="InterPro"/>
</dbReference>
<dbReference type="InterPro" id="IPR039891">
    <property type="entry name" value="VWA8"/>
</dbReference>
<dbReference type="EMBL" id="CAJQZP010001427">
    <property type="protein sequence ID" value="CAG5045415.1"/>
    <property type="molecule type" value="Genomic_DNA"/>
</dbReference>
<dbReference type="PANTHER" id="PTHR21610">
    <property type="entry name" value="VON WILLEBRAND FACTOR A DOMAIN-CONTAINING PROTEIN 8"/>
    <property type="match status" value="1"/>
</dbReference>
<dbReference type="OrthoDB" id="5186at2759"/>
<accession>A0A8S3XYW8</accession>
<sequence>MYVHKIEALNEIPDIDIDNMPQHKIVTEWLLQDIRRGNHLLLVDNQGFESNKSTERLLQLLNRPTEYIQLHRDTTIQSLTVQPTFKNGTVTYEDSPLVKAVKYGYVLVVGEADKAPIKVTSRLNTLMEYKVMVLGDGRKIIPKEFMNSSGSKSSSFIPVHKNFRMIIMTRRTGLPFFDKDFSASLGNFYVV</sequence>
<protein>
    <submittedName>
        <fullName evidence="2">(apollo) hypothetical protein</fullName>
    </submittedName>
</protein>
<dbReference type="InterPro" id="IPR011704">
    <property type="entry name" value="ATPase_dyneun-rel_AAA"/>
</dbReference>
<dbReference type="AlphaFoldDB" id="A0A8S3XYW8"/>
<dbReference type="Pfam" id="PF07728">
    <property type="entry name" value="AAA_5"/>
    <property type="match status" value="1"/>
</dbReference>
<reference evidence="2" key="1">
    <citation type="submission" date="2021-04" db="EMBL/GenBank/DDBJ databases">
        <authorList>
            <person name="Tunstrom K."/>
        </authorList>
    </citation>
    <scope>NUCLEOTIDE SEQUENCE</scope>
</reference>
<evidence type="ECO:0000313" key="3">
    <source>
        <dbReference type="Proteomes" id="UP000691718"/>
    </source>
</evidence>
<gene>
    <name evidence="2" type="ORF">PAPOLLO_LOCUS23272</name>
</gene>
<feature type="domain" description="ATPase dynein-related AAA" evidence="1">
    <location>
        <begin position="39"/>
        <end position="144"/>
    </location>
</feature>
<evidence type="ECO:0000313" key="2">
    <source>
        <dbReference type="EMBL" id="CAG5045415.1"/>
    </source>
</evidence>
<keyword evidence="3" id="KW-1185">Reference proteome</keyword>
<evidence type="ECO:0000259" key="1">
    <source>
        <dbReference type="Pfam" id="PF07728"/>
    </source>
</evidence>
<dbReference type="PANTHER" id="PTHR21610:SF9">
    <property type="entry name" value="VON WILLEBRAND FACTOR A DOMAIN-CONTAINING PROTEIN 8"/>
    <property type="match status" value="1"/>
</dbReference>